<evidence type="ECO:0000259" key="4">
    <source>
        <dbReference type="Pfam" id="PF02737"/>
    </source>
</evidence>
<dbReference type="PROSITE" id="PS00067">
    <property type="entry name" value="3HCDH"/>
    <property type="match status" value="1"/>
</dbReference>
<sequence length="299" mass="32704">MKKIAVIGSGTMGNGIAHTFAQHGFQVSLVDINEDALLRALQTINSNLDKQIKKGIIDDRLKADTLSRILPSTDLKQSVHDAELVVEAATEDREIKLNLFKQLSHLCGDNAILASNTSSISITQIAAVTNNPERVIGMHFMNPVPLMKLVEVIRGKETTDAVTDTIMKLSRQLNKIPVEVNDSPGFVANRILMPMINEAIFALHENVSGVDEIDTVMKLGMAHPMGPLQLADFIGLDVCLAIMNVLHEGIGGYKYAPCPLLIDMVDNKVLGMKTGVGFYQYTAGSKELTVANRFKRLRN</sequence>
<organism evidence="5 6">
    <name type="scientific">Mucilaginibacter antarcticus</name>
    <dbReference type="NCBI Taxonomy" id="1855725"/>
    <lineage>
        <taxon>Bacteria</taxon>
        <taxon>Pseudomonadati</taxon>
        <taxon>Bacteroidota</taxon>
        <taxon>Sphingobacteriia</taxon>
        <taxon>Sphingobacteriales</taxon>
        <taxon>Sphingobacteriaceae</taxon>
        <taxon>Mucilaginibacter</taxon>
    </lineage>
</organism>
<dbReference type="Pfam" id="PF00725">
    <property type="entry name" value="3HCDH"/>
    <property type="match status" value="1"/>
</dbReference>
<evidence type="ECO:0000256" key="2">
    <source>
        <dbReference type="ARBA" id="ARBA00023002"/>
    </source>
</evidence>
<keyword evidence="2 5" id="KW-0560">Oxidoreductase</keyword>
<dbReference type="Proteomes" id="UP001597601">
    <property type="component" value="Unassembled WGS sequence"/>
</dbReference>
<reference evidence="6" key="1">
    <citation type="journal article" date="2019" name="Int. J. Syst. Evol. Microbiol.">
        <title>The Global Catalogue of Microorganisms (GCM) 10K type strain sequencing project: providing services to taxonomists for standard genome sequencing and annotation.</title>
        <authorList>
            <consortium name="The Broad Institute Genomics Platform"/>
            <consortium name="The Broad Institute Genome Sequencing Center for Infectious Disease"/>
            <person name="Wu L."/>
            <person name="Ma J."/>
        </authorList>
    </citation>
    <scope>NUCLEOTIDE SEQUENCE [LARGE SCALE GENOMIC DNA]</scope>
    <source>
        <strain evidence="6">KCTC 52232</strain>
    </source>
</reference>
<dbReference type="EC" id="1.1.1.35" evidence="5"/>
<dbReference type="GO" id="GO:0003857">
    <property type="term" value="F:(3S)-3-hydroxyacyl-CoA dehydrogenase (NAD+) activity"/>
    <property type="evidence" value="ECO:0007669"/>
    <property type="project" value="UniProtKB-EC"/>
</dbReference>
<feature type="domain" description="3-hydroxyacyl-CoA dehydrogenase C-terminal" evidence="3">
    <location>
        <begin position="185"/>
        <end position="281"/>
    </location>
</feature>
<proteinExistence type="inferred from homology"/>
<dbReference type="SUPFAM" id="SSF51735">
    <property type="entry name" value="NAD(P)-binding Rossmann-fold domains"/>
    <property type="match status" value="1"/>
</dbReference>
<dbReference type="InterPro" id="IPR022694">
    <property type="entry name" value="3-OHacyl-CoA_DH"/>
</dbReference>
<feature type="domain" description="3-hydroxyacyl-CoA dehydrogenase NAD binding" evidence="4">
    <location>
        <begin position="3"/>
        <end position="182"/>
    </location>
</feature>
<evidence type="ECO:0000313" key="5">
    <source>
        <dbReference type="EMBL" id="MFD2865316.1"/>
    </source>
</evidence>
<dbReference type="PANTHER" id="PTHR48075:SF5">
    <property type="entry name" value="3-HYDROXYBUTYRYL-COA DEHYDROGENASE"/>
    <property type="match status" value="1"/>
</dbReference>
<dbReference type="InterPro" id="IPR006108">
    <property type="entry name" value="3HC_DH_C"/>
</dbReference>
<name>A0ABW5XPI8_9SPHI</name>
<comment type="similarity">
    <text evidence="1">Belongs to the 3-hydroxyacyl-CoA dehydrogenase family.</text>
</comment>
<evidence type="ECO:0000313" key="6">
    <source>
        <dbReference type="Proteomes" id="UP001597601"/>
    </source>
</evidence>
<dbReference type="Gene3D" id="3.40.50.720">
    <property type="entry name" value="NAD(P)-binding Rossmann-like Domain"/>
    <property type="match status" value="1"/>
</dbReference>
<dbReference type="InterPro" id="IPR008927">
    <property type="entry name" value="6-PGluconate_DH-like_C_sf"/>
</dbReference>
<dbReference type="InterPro" id="IPR013328">
    <property type="entry name" value="6PGD_dom2"/>
</dbReference>
<dbReference type="PIRSF" id="PIRSF000105">
    <property type="entry name" value="HCDH"/>
    <property type="match status" value="1"/>
</dbReference>
<dbReference type="SUPFAM" id="SSF48179">
    <property type="entry name" value="6-phosphogluconate dehydrogenase C-terminal domain-like"/>
    <property type="match status" value="1"/>
</dbReference>
<protein>
    <submittedName>
        <fullName evidence="5">3-hydroxyacyl-CoA dehydrogenase family protein</fullName>
        <ecNumber evidence="5">1.1.1.35</ecNumber>
    </submittedName>
</protein>
<dbReference type="EMBL" id="JBHUON010000012">
    <property type="protein sequence ID" value="MFD2865316.1"/>
    <property type="molecule type" value="Genomic_DNA"/>
</dbReference>
<gene>
    <name evidence="5" type="ORF">ACFSYC_11515</name>
</gene>
<dbReference type="PANTHER" id="PTHR48075">
    <property type="entry name" value="3-HYDROXYACYL-COA DEHYDROGENASE FAMILY PROTEIN"/>
    <property type="match status" value="1"/>
</dbReference>
<evidence type="ECO:0000259" key="3">
    <source>
        <dbReference type="Pfam" id="PF00725"/>
    </source>
</evidence>
<dbReference type="InterPro" id="IPR036291">
    <property type="entry name" value="NAD(P)-bd_dom_sf"/>
</dbReference>
<keyword evidence="6" id="KW-1185">Reference proteome</keyword>
<comment type="caution">
    <text evidence="5">The sequence shown here is derived from an EMBL/GenBank/DDBJ whole genome shotgun (WGS) entry which is preliminary data.</text>
</comment>
<dbReference type="InterPro" id="IPR006176">
    <property type="entry name" value="3-OHacyl-CoA_DH_NAD-bd"/>
</dbReference>
<dbReference type="Pfam" id="PF02737">
    <property type="entry name" value="3HCDH_N"/>
    <property type="match status" value="1"/>
</dbReference>
<dbReference type="InterPro" id="IPR006180">
    <property type="entry name" value="3-OHacyl-CoA_DH_CS"/>
</dbReference>
<dbReference type="RefSeq" id="WP_377127427.1">
    <property type="nucleotide sequence ID" value="NZ_JBHUON010000012.1"/>
</dbReference>
<dbReference type="Gene3D" id="1.10.1040.10">
    <property type="entry name" value="N-(1-d-carboxylethyl)-l-norvaline Dehydrogenase, domain 2"/>
    <property type="match status" value="1"/>
</dbReference>
<evidence type="ECO:0000256" key="1">
    <source>
        <dbReference type="ARBA" id="ARBA00009463"/>
    </source>
</evidence>
<accession>A0ABW5XPI8</accession>